<gene>
    <name evidence="2" type="ORF">HA254_04260</name>
</gene>
<protein>
    <submittedName>
        <fullName evidence="2">Uncharacterized protein</fullName>
    </submittedName>
</protein>
<evidence type="ECO:0000313" key="2">
    <source>
        <dbReference type="EMBL" id="HIH09857.1"/>
    </source>
</evidence>
<dbReference type="EMBL" id="DUGC01000065">
    <property type="protein sequence ID" value="HIH09857.1"/>
    <property type="molecule type" value="Genomic_DNA"/>
</dbReference>
<name>A0A7J4J1C7_9ARCH</name>
<evidence type="ECO:0000313" key="3">
    <source>
        <dbReference type="Proteomes" id="UP000565078"/>
    </source>
</evidence>
<keyword evidence="1" id="KW-0175">Coiled coil</keyword>
<comment type="caution">
    <text evidence="2">The sequence shown here is derived from an EMBL/GenBank/DDBJ whole genome shotgun (WGS) entry which is preliminary data.</text>
</comment>
<reference evidence="3" key="1">
    <citation type="journal article" date="2020" name="bioRxiv">
        <title>A rank-normalized archaeal taxonomy based on genome phylogeny resolves widespread incomplete and uneven classifications.</title>
        <authorList>
            <person name="Rinke C."/>
            <person name="Chuvochina M."/>
            <person name="Mussig A.J."/>
            <person name="Chaumeil P.-A."/>
            <person name="Waite D.W."/>
            <person name="Whitman W.B."/>
            <person name="Parks D.H."/>
            <person name="Hugenholtz P."/>
        </authorList>
    </citation>
    <scope>NUCLEOTIDE SEQUENCE [LARGE SCALE GENOMIC DNA]</scope>
</reference>
<proteinExistence type="predicted"/>
<sequence length="439" mass="48917">MNLLEKLLAFLFGKGGKKQAARTATLEEGRKMVQDGLGIEERALAEFSSKKFAEIRFLLSSLSRAAAALEQTQISTDEGNRRFRQIVVTSQKALARQLAGLSQKILPPQKVTIESVRTYSQNSLRSVQSDILPYWKNIALAKLILKDEVKEIGSKLQELSQTLEALNQRASSEGIVRLQQMEAAFTRLDEYSAAKSRVQEKITAAKRSIEEKESSLSLLRSGLSKLQSSDEYAQHLGLLQEKERLAKEREAVVSSMNSEMASIEKVLKRMQAVSEGSDSLSQKEKDILHMLLSGPFAAIISDPNGAVIKNVLSKAKGMAIRGDIALKAEEKEKRIALLSALSKKDYFTDYFWKANSIQAEQYRVEKELSGLQVSMEIARVERETQSAKAAISESHKELDRLLKEVSRLEGTAQLNLLNALFDAHFHGSATLQIDDHLRP</sequence>
<feature type="coiled-coil region" evidence="1">
    <location>
        <begin position="149"/>
        <end position="215"/>
    </location>
</feature>
<dbReference type="Proteomes" id="UP000565078">
    <property type="component" value="Unassembled WGS sequence"/>
</dbReference>
<organism evidence="2 3">
    <name type="scientific">Candidatus Iainarchaeum sp</name>
    <dbReference type="NCBI Taxonomy" id="3101447"/>
    <lineage>
        <taxon>Archaea</taxon>
        <taxon>Candidatus Iainarchaeota</taxon>
        <taxon>Candidatus Iainarchaeia</taxon>
        <taxon>Candidatus Iainarchaeales</taxon>
        <taxon>Candidatus Iainarchaeaceae</taxon>
        <taxon>Candidatus Iainarchaeum</taxon>
    </lineage>
</organism>
<accession>A0A7J4J1C7</accession>
<dbReference type="AlphaFoldDB" id="A0A7J4J1C7"/>
<evidence type="ECO:0000256" key="1">
    <source>
        <dbReference type="SAM" id="Coils"/>
    </source>
</evidence>